<dbReference type="Proteomes" id="UP000006054">
    <property type="component" value="Chromosome"/>
</dbReference>
<proteinExistence type="predicted"/>
<evidence type="ECO:0000313" key="1">
    <source>
        <dbReference type="EMBL" id="AFM05214.1"/>
    </source>
</evidence>
<gene>
    <name evidence="1" type="ordered locus">Fleli_2861</name>
</gene>
<dbReference type="KEGG" id="fli:Fleli_2861"/>
<dbReference type="EMBL" id="CP003345">
    <property type="protein sequence ID" value="AFM05214.1"/>
    <property type="molecule type" value="Genomic_DNA"/>
</dbReference>
<sequence precursor="true">MKHIFLFLLIILTVLFFISCNKNNQQQEANVFMSEIQTDEKEQMILIEEISNKLSHKIAYFDQYDKIEILFYPKSKRAMGIPGTVCGNLLKNGEFVVDSIQTRVTLSKPQKEELVKFLTSPNKSKLEAADCYWPKHAILFYKSEKVDSFLEICFECNNSCPKWFVLQGRYNDLELLFKDFSSDLVIKNRQH</sequence>
<dbReference type="HOGENOM" id="CLU_1419603_0_0_10"/>
<protein>
    <recommendedName>
        <fullName evidence="3">Lipoprotein</fullName>
    </recommendedName>
</protein>
<accession>I4AMM9</accession>
<organism evidence="1 2">
    <name type="scientific">Bernardetia litoralis (strain ATCC 23117 / DSM 6794 / NBRC 15988 / NCIMB 1366 / Fx l1 / Sio-4)</name>
    <name type="common">Flexibacter litoralis</name>
    <dbReference type="NCBI Taxonomy" id="880071"/>
    <lineage>
        <taxon>Bacteria</taxon>
        <taxon>Pseudomonadati</taxon>
        <taxon>Bacteroidota</taxon>
        <taxon>Cytophagia</taxon>
        <taxon>Cytophagales</taxon>
        <taxon>Bernardetiaceae</taxon>
        <taxon>Bernardetia</taxon>
    </lineage>
</organism>
<dbReference type="RefSeq" id="WP_014798648.1">
    <property type="nucleotide sequence ID" value="NC_018018.1"/>
</dbReference>
<name>I4AMM9_BERLS</name>
<dbReference type="PROSITE" id="PS51257">
    <property type="entry name" value="PROKAR_LIPOPROTEIN"/>
    <property type="match status" value="1"/>
</dbReference>
<dbReference type="OrthoDB" id="1492644at2"/>
<evidence type="ECO:0008006" key="3">
    <source>
        <dbReference type="Google" id="ProtNLM"/>
    </source>
</evidence>
<dbReference type="AlphaFoldDB" id="I4AMM9"/>
<evidence type="ECO:0000313" key="2">
    <source>
        <dbReference type="Proteomes" id="UP000006054"/>
    </source>
</evidence>
<keyword evidence="2" id="KW-1185">Reference proteome</keyword>
<reference evidence="2" key="1">
    <citation type="submission" date="2012-06" db="EMBL/GenBank/DDBJ databases">
        <title>The complete genome of Flexibacter litoralis DSM 6794.</title>
        <authorList>
            <person name="Lucas S."/>
            <person name="Copeland A."/>
            <person name="Lapidus A."/>
            <person name="Glavina del Rio T."/>
            <person name="Dalin E."/>
            <person name="Tice H."/>
            <person name="Bruce D."/>
            <person name="Goodwin L."/>
            <person name="Pitluck S."/>
            <person name="Peters L."/>
            <person name="Ovchinnikova G."/>
            <person name="Lu M."/>
            <person name="Kyrpides N."/>
            <person name="Mavromatis K."/>
            <person name="Ivanova N."/>
            <person name="Brettin T."/>
            <person name="Detter J.C."/>
            <person name="Han C."/>
            <person name="Larimer F."/>
            <person name="Land M."/>
            <person name="Hauser L."/>
            <person name="Markowitz V."/>
            <person name="Cheng J.-F."/>
            <person name="Hugenholtz P."/>
            <person name="Woyke T."/>
            <person name="Wu D."/>
            <person name="Spring S."/>
            <person name="Lang E."/>
            <person name="Kopitz M."/>
            <person name="Brambilla E."/>
            <person name="Klenk H.-P."/>
            <person name="Eisen J.A."/>
        </authorList>
    </citation>
    <scope>NUCLEOTIDE SEQUENCE [LARGE SCALE GENOMIC DNA]</scope>
    <source>
        <strain evidence="2">ATCC 23117 / DSM 6794 / NBRC 15988 / NCIMB 1366 / Sio-4</strain>
    </source>
</reference>